<evidence type="ECO:0000313" key="5">
    <source>
        <dbReference type="Proteomes" id="UP000645257"/>
    </source>
</evidence>
<dbReference type="PANTHER" id="PTHR33747">
    <property type="entry name" value="UPF0225 PROTEIN SCO1677"/>
    <property type="match status" value="1"/>
</dbReference>
<accession>A0A918NZ87</accession>
<dbReference type="Pfam" id="PF17775">
    <property type="entry name" value="YchJ_M-like"/>
    <property type="match status" value="1"/>
</dbReference>
<proteinExistence type="inferred from homology"/>
<keyword evidence="5" id="KW-1185">Reference proteome</keyword>
<evidence type="ECO:0000259" key="3">
    <source>
        <dbReference type="Pfam" id="PF17775"/>
    </source>
</evidence>
<dbReference type="Gene3D" id="3.10.450.50">
    <property type="match status" value="1"/>
</dbReference>
<reference evidence="4" key="1">
    <citation type="journal article" date="2014" name="Int. J. Syst. Evol. Microbiol.">
        <title>Complete genome sequence of Corynebacterium casei LMG S-19264T (=DSM 44701T), isolated from a smear-ripened cheese.</title>
        <authorList>
            <consortium name="US DOE Joint Genome Institute (JGI-PGF)"/>
            <person name="Walter F."/>
            <person name="Albersmeier A."/>
            <person name="Kalinowski J."/>
            <person name="Ruckert C."/>
        </authorList>
    </citation>
    <scope>NUCLEOTIDE SEQUENCE</scope>
    <source>
        <strain evidence="4">KCTC 32182</strain>
    </source>
</reference>
<protein>
    <recommendedName>
        <fullName evidence="2">UPF0225 protein GCM10011289_07830</fullName>
    </recommendedName>
</protein>
<comment type="caution">
    <text evidence="4">The sequence shown here is derived from an EMBL/GenBank/DDBJ whole genome shotgun (WGS) entry which is preliminary data.</text>
</comment>
<evidence type="ECO:0000256" key="1">
    <source>
        <dbReference type="ARBA" id="ARBA00010839"/>
    </source>
</evidence>
<dbReference type="Proteomes" id="UP000645257">
    <property type="component" value="Unassembled WGS sequence"/>
</dbReference>
<dbReference type="SUPFAM" id="SSF54427">
    <property type="entry name" value="NTF2-like"/>
    <property type="match status" value="1"/>
</dbReference>
<dbReference type="HAMAP" id="MF_00612">
    <property type="entry name" value="UPF0225"/>
    <property type="match status" value="1"/>
</dbReference>
<evidence type="ECO:0000256" key="2">
    <source>
        <dbReference type="HAMAP-Rule" id="MF_00612"/>
    </source>
</evidence>
<organism evidence="4 5">
    <name type="scientific">Paludibacterium paludis</name>
    <dbReference type="NCBI Taxonomy" id="1225769"/>
    <lineage>
        <taxon>Bacteria</taxon>
        <taxon>Pseudomonadati</taxon>
        <taxon>Pseudomonadota</taxon>
        <taxon>Betaproteobacteria</taxon>
        <taxon>Neisseriales</taxon>
        <taxon>Chromobacteriaceae</taxon>
        <taxon>Paludibacterium</taxon>
    </lineage>
</organism>
<gene>
    <name evidence="4" type="ORF">GCM10011289_07830</name>
</gene>
<reference evidence="4" key="2">
    <citation type="submission" date="2020-09" db="EMBL/GenBank/DDBJ databases">
        <authorList>
            <person name="Sun Q."/>
            <person name="Kim S."/>
        </authorList>
    </citation>
    <scope>NUCLEOTIDE SEQUENCE</scope>
    <source>
        <strain evidence="4">KCTC 32182</strain>
    </source>
</reference>
<evidence type="ECO:0000313" key="4">
    <source>
        <dbReference type="EMBL" id="GGY07742.1"/>
    </source>
</evidence>
<comment type="similarity">
    <text evidence="1 2">Belongs to the UPF0225 family.</text>
</comment>
<dbReference type="Pfam" id="PF02810">
    <property type="entry name" value="SEC-C"/>
    <property type="match status" value="1"/>
</dbReference>
<dbReference type="InterPro" id="IPR023006">
    <property type="entry name" value="YchJ-like"/>
</dbReference>
<feature type="domain" description="YchJ-like middle NTF2-like" evidence="3">
    <location>
        <begin position="35"/>
        <end position="130"/>
    </location>
</feature>
<sequence length="134" mass="14793">MSRKSPVAAACPCGSGLAYTLCCQPFHGMSAFPPTAEALMRSRYSAFALKHAEYLRFSWHPDTCPESLDLDDEPLKWLGLTIVSTDKGLAGDLEGRVEFVARYKAGGRAGRLAEKSRFVRFDGRWVYLDGEVNA</sequence>
<name>A0A918NZ87_9NEIS</name>
<dbReference type="PANTHER" id="PTHR33747:SF1">
    <property type="entry name" value="ADENYLATE CYCLASE-ASSOCIATED CAP C-TERMINAL DOMAIN-CONTAINING PROTEIN"/>
    <property type="match status" value="1"/>
</dbReference>
<dbReference type="InterPro" id="IPR048469">
    <property type="entry name" value="YchJ-like_M"/>
</dbReference>
<dbReference type="InterPro" id="IPR032710">
    <property type="entry name" value="NTF2-like_dom_sf"/>
</dbReference>
<dbReference type="AlphaFoldDB" id="A0A918NZ87"/>
<dbReference type="EMBL" id="BMYX01000003">
    <property type="protein sequence ID" value="GGY07742.1"/>
    <property type="molecule type" value="Genomic_DNA"/>
</dbReference>
<dbReference type="RefSeq" id="WP_189531436.1">
    <property type="nucleotide sequence ID" value="NZ_BMYX01000003.1"/>
</dbReference>
<dbReference type="InterPro" id="IPR004027">
    <property type="entry name" value="SEC_C_motif"/>
</dbReference>